<evidence type="ECO:0000256" key="1">
    <source>
        <dbReference type="SAM" id="MobiDB-lite"/>
    </source>
</evidence>
<gene>
    <name evidence="2" type="ORF">HINF_LOCUS19415</name>
</gene>
<organism evidence="2 3">
    <name type="scientific">Hexamita inflata</name>
    <dbReference type="NCBI Taxonomy" id="28002"/>
    <lineage>
        <taxon>Eukaryota</taxon>
        <taxon>Metamonada</taxon>
        <taxon>Diplomonadida</taxon>
        <taxon>Hexamitidae</taxon>
        <taxon>Hexamitinae</taxon>
        <taxon>Hexamita</taxon>
    </lineage>
</organism>
<reference evidence="2 3" key="1">
    <citation type="submission" date="2024-07" db="EMBL/GenBank/DDBJ databases">
        <authorList>
            <person name="Akdeniz Z."/>
        </authorList>
    </citation>
    <scope>NUCLEOTIDE SEQUENCE [LARGE SCALE GENOMIC DNA]</scope>
</reference>
<keyword evidence="3" id="KW-1185">Reference proteome</keyword>
<dbReference type="EMBL" id="CAXDID020000051">
    <property type="protein sequence ID" value="CAL6005489.1"/>
    <property type="molecule type" value="Genomic_DNA"/>
</dbReference>
<evidence type="ECO:0000313" key="3">
    <source>
        <dbReference type="Proteomes" id="UP001642409"/>
    </source>
</evidence>
<evidence type="ECO:0000313" key="2">
    <source>
        <dbReference type="EMBL" id="CAL6005489.1"/>
    </source>
</evidence>
<name>A0ABP1HZ08_9EUKA</name>
<proteinExistence type="predicted"/>
<feature type="region of interest" description="Disordered" evidence="1">
    <location>
        <begin position="1"/>
        <end position="21"/>
    </location>
</feature>
<comment type="caution">
    <text evidence="2">The sequence shown here is derived from an EMBL/GenBank/DDBJ whole genome shotgun (WGS) entry which is preliminary data.</text>
</comment>
<sequence>MNPDLLSILNKREEEPNKQNDTGITAAQFEIIREQFRREMGQIRPNNEQLDDAREIYARLMGGIIGKSKTQKQQHQWIDIQQEHQYVDESLMTVGEFTQQLIQMGKVPSKEVYEEILNNVDEIMEMFKITYVQLKVLLYQAFAHFYKQPDEALTKKVQESVALNPNNATKLTDEIWITTDKQYFRDDVEMLVQREIVKQLTKQLTNTK</sequence>
<dbReference type="Proteomes" id="UP001642409">
    <property type="component" value="Unassembled WGS sequence"/>
</dbReference>
<protein>
    <submittedName>
        <fullName evidence="2">Hypothetical_protein</fullName>
    </submittedName>
</protein>
<accession>A0ABP1HZ08</accession>